<sequence>MEKYLLLILKQEKDSAKNIIASISIVLVVCMIFLNILYNPFLTIKPKNFFDIFIIPSIVLLILVISTMIITYSFNFYLKQNSKELGLIRLMGYDLKKTIKYYSIKIGILYFIAFAFSILLLVIFIPIIQFILYRLCSIKGDVFYYSWQAFIETVIIIILILYIVIFYQIMYINQTSVAGLLKKDNIISSRKISKFLGFSLPNIIYVDLFFIGIIIIAMLDFSGGLSIISFFGVTGTYGLSKRCIPMYLKNIAKKNNNKDYYIINSEVSLFMQQTSTLLVFSILIHIVLPILIGVMNGENILVFYIYNMAYVLLNSIICLCIYKLFSSSLIEKKYYYKKLYRLGWTREKIKQVIYKSIVLYYLILFIISILYIGAVAFSMRRIDDVLLIIFLIIFECCIPFVILIDKSFKLVSKIEV</sequence>
<feature type="transmembrane region" description="Helical" evidence="6">
    <location>
        <begin position="53"/>
        <end position="78"/>
    </location>
</feature>
<feature type="transmembrane region" description="Helical" evidence="6">
    <location>
        <begin position="277"/>
        <end position="295"/>
    </location>
</feature>
<gene>
    <name evidence="8" type="ORF">OCV55_03820</name>
</gene>
<feature type="transmembrane region" description="Helical" evidence="6">
    <location>
        <begin position="301"/>
        <end position="325"/>
    </location>
</feature>
<evidence type="ECO:0000313" key="9">
    <source>
        <dbReference type="Proteomes" id="UP001208364"/>
    </source>
</evidence>
<feature type="domain" description="ABC3 transporter permease C-terminal" evidence="7">
    <location>
        <begin position="58"/>
        <end position="174"/>
    </location>
</feature>
<feature type="transmembrane region" description="Helical" evidence="6">
    <location>
        <begin position="385"/>
        <end position="404"/>
    </location>
</feature>
<evidence type="ECO:0000313" key="8">
    <source>
        <dbReference type="EMBL" id="MCU6737806.1"/>
    </source>
</evidence>
<feature type="transmembrane region" description="Helical" evidence="6">
    <location>
        <begin position="223"/>
        <end position="240"/>
    </location>
</feature>
<dbReference type="Proteomes" id="UP001208364">
    <property type="component" value="Unassembled WGS sequence"/>
</dbReference>
<protein>
    <submittedName>
        <fullName evidence="8">FtsX-like permease family protein</fullName>
    </submittedName>
</protein>
<evidence type="ECO:0000256" key="2">
    <source>
        <dbReference type="ARBA" id="ARBA00022475"/>
    </source>
</evidence>
<evidence type="ECO:0000259" key="7">
    <source>
        <dbReference type="Pfam" id="PF02687"/>
    </source>
</evidence>
<evidence type="ECO:0000256" key="1">
    <source>
        <dbReference type="ARBA" id="ARBA00004651"/>
    </source>
</evidence>
<evidence type="ECO:0000256" key="4">
    <source>
        <dbReference type="ARBA" id="ARBA00022989"/>
    </source>
</evidence>
<comment type="caution">
    <text evidence="8">The sequence shown here is derived from an EMBL/GenBank/DDBJ whole genome shotgun (WGS) entry which is preliminary data.</text>
</comment>
<comment type="subcellular location">
    <subcellularLocation>
        <location evidence="1">Cell membrane</location>
        <topology evidence="1">Multi-pass membrane protein</topology>
    </subcellularLocation>
</comment>
<accession>A0ABT2SSL3</accession>
<dbReference type="Pfam" id="PF02687">
    <property type="entry name" value="FtsX"/>
    <property type="match status" value="1"/>
</dbReference>
<organism evidence="8 9">
    <name type="scientific">[Clostridium] ammoniilyticum</name>
    <dbReference type="NCBI Taxonomy" id="2981784"/>
    <lineage>
        <taxon>Bacteria</taxon>
        <taxon>Bacillati</taxon>
        <taxon>Bacillota</taxon>
        <taxon>Erysipelotrichia</taxon>
        <taxon>Erysipelotrichales</taxon>
        <taxon>Coprobacillaceae</taxon>
        <taxon>Faecalibacillus</taxon>
    </lineage>
</organism>
<evidence type="ECO:0000256" key="6">
    <source>
        <dbReference type="SAM" id="Phobius"/>
    </source>
</evidence>
<feature type="transmembrane region" description="Helical" evidence="6">
    <location>
        <begin position="20"/>
        <end position="41"/>
    </location>
</feature>
<reference evidence="8 9" key="1">
    <citation type="journal article" date="2021" name="ISME Commun">
        <title>Automated analysis of genomic sequences facilitates high-throughput and comprehensive description of bacteria.</title>
        <authorList>
            <person name="Hitch T.C.A."/>
        </authorList>
    </citation>
    <scope>NUCLEOTIDE SEQUENCE [LARGE SCALE GENOMIC DNA]</scope>
    <source>
        <strain evidence="8 9">H4_15</strain>
    </source>
</reference>
<name>A0ABT2SSL3_9FIRM</name>
<feature type="transmembrane region" description="Helical" evidence="6">
    <location>
        <begin position="195"/>
        <end position="217"/>
    </location>
</feature>
<keyword evidence="4 6" id="KW-1133">Transmembrane helix</keyword>
<feature type="transmembrane region" description="Helical" evidence="6">
    <location>
        <begin position="358"/>
        <end position="379"/>
    </location>
</feature>
<keyword evidence="5 6" id="KW-0472">Membrane</keyword>
<dbReference type="InterPro" id="IPR003838">
    <property type="entry name" value="ABC3_permease_C"/>
</dbReference>
<evidence type="ECO:0000256" key="5">
    <source>
        <dbReference type="ARBA" id="ARBA00023136"/>
    </source>
</evidence>
<evidence type="ECO:0000256" key="3">
    <source>
        <dbReference type="ARBA" id="ARBA00022692"/>
    </source>
</evidence>
<feature type="transmembrane region" description="Helical" evidence="6">
    <location>
        <begin position="99"/>
        <end position="132"/>
    </location>
</feature>
<keyword evidence="3 6" id="KW-0812">Transmembrane</keyword>
<feature type="transmembrane region" description="Helical" evidence="6">
    <location>
        <begin position="144"/>
        <end position="167"/>
    </location>
</feature>
<dbReference type="EMBL" id="JAOQJR010000003">
    <property type="protein sequence ID" value="MCU6737806.1"/>
    <property type="molecule type" value="Genomic_DNA"/>
</dbReference>
<proteinExistence type="predicted"/>
<keyword evidence="2" id="KW-1003">Cell membrane</keyword>
<dbReference type="RefSeq" id="WP_147579851.1">
    <property type="nucleotide sequence ID" value="NZ_JAOQJR010000003.1"/>
</dbReference>
<keyword evidence="9" id="KW-1185">Reference proteome</keyword>